<organism evidence="1 2">
    <name type="scientific">Actinomadura rugatobispora</name>
    <dbReference type="NCBI Taxonomy" id="1994"/>
    <lineage>
        <taxon>Bacteria</taxon>
        <taxon>Bacillati</taxon>
        <taxon>Actinomycetota</taxon>
        <taxon>Actinomycetes</taxon>
        <taxon>Streptosporangiales</taxon>
        <taxon>Thermomonosporaceae</taxon>
        <taxon>Actinomadura</taxon>
    </lineage>
</organism>
<name>A0ABW0ZSX1_9ACTN</name>
<dbReference type="EMBL" id="JBHSON010000004">
    <property type="protein sequence ID" value="MFC5744779.1"/>
    <property type="molecule type" value="Genomic_DNA"/>
</dbReference>
<evidence type="ECO:0000313" key="2">
    <source>
        <dbReference type="Proteomes" id="UP001596074"/>
    </source>
</evidence>
<dbReference type="Proteomes" id="UP001596074">
    <property type="component" value="Unassembled WGS sequence"/>
</dbReference>
<reference evidence="2" key="1">
    <citation type="journal article" date="2019" name="Int. J. Syst. Evol. Microbiol.">
        <title>The Global Catalogue of Microorganisms (GCM) 10K type strain sequencing project: providing services to taxonomists for standard genome sequencing and annotation.</title>
        <authorList>
            <consortium name="The Broad Institute Genomics Platform"/>
            <consortium name="The Broad Institute Genome Sequencing Center for Infectious Disease"/>
            <person name="Wu L."/>
            <person name="Ma J."/>
        </authorList>
    </citation>
    <scope>NUCLEOTIDE SEQUENCE [LARGE SCALE GENOMIC DNA]</scope>
    <source>
        <strain evidence="2">KCTC 42087</strain>
    </source>
</reference>
<dbReference type="RefSeq" id="WP_378280242.1">
    <property type="nucleotide sequence ID" value="NZ_JBHSON010000004.1"/>
</dbReference>
<accession>A0ABW0ZSX1</accession>
<sequence>MSYEITDLGGDVTLTTIDYATETGPFWYVVIDDTPVLPENPLPLELAVRRFREEVTEATDGDVVDLRQCTAEDLKWAGITTADQRQNGGETGA</sequence>
<evidence type="ECO:0000313" key="1">
    <source>
        <dbReference type="EMBL" id="MFC5744779.1"/>
    </source>
</evidence>
<keyword evidence="2" id="KW-1185">Reference proteome</keyword>
<proteinExistence type="predicted"/>
<gene>
    <name evidence="1" type="ORF">ACFPZN_04040</name>
</gene>
<comment type="caution">
    <text evidence="1">The sequence shown here is derived from an EMBL/GenBank/DDBJ whole genome shotgun (WGS) entry which is preliminary data.</text>
</comment>
<protein>
    <submittedName>
        <fullName evidence="1">Uncharacterized protein</fullName>
    </submittedName>
</protein>